<feature type="binding site" evidence="1">
    <location>
        <position position="27"/>
    </location>
    <ligand>
        <name>Mg(2+)</name>
        <dbReference type="ChEBI" id="CHEBI:18420"/>
        <label>4</label>
    </ligand>
</feature>
<comment type="miscellaneous">
    <text evidence="1">Reaction mechanism of ThiL seems to utilize a direct, inline transfer of the gamma-phosphate of ATP to TMP rather than a phosphorylated enzyme intermediate.</text>
</comment>
<feature type="binding site" evidence="1">
    <location>
        <position position="121"/>
    </location>
    <ligand>
        <name>Mg(2+)</name>
        <dbReference type="ChEBI" id="CHEBI:18420"/>
        <label>1</label>
    </ligand>
</feature>
<feature type="binding site" evidence="1">
    <location>
        <position position="216"/>
    </location>
    <ligand>
        <name>Mg(2+)</name>
        <dbReference type="ChEBI" id="CHEBI:18420"/>
        <label>3</label>
    </ligand>
</feature>
<dbReference type="UniPathway" id="UPA00060">
    <property type="reaction ID" value="UER00142"/>
</dbReference>
<dbReference type="Gene3D" id="3.90.650.10">
    <property type="entry name" value="PurM-like C-terminal domain"/>
    <property type="match status" value="1"/>
</dbReference>
<feature type="binding site" evidence="1">
    <location>
        <position position="44"/>
    </location>
    <ligand>
        <name>Mg(2+)</name>
        <dbReference type="ChEBI" id="CHEBI:18420"/>
        <label>1</label>
    </ligand>
</feature>
<dbReference type="AlphaFoldDB" id="A0A841Q0I1"/>
<feature type="binding site" evidence="1">
    <location>
        <position position="73"/>
    </location>
    <ligand>
        <name>Mg(2+)</name>
        <dbReference type="ChEBI" id="CHEBI:18420"/>
        <label>3</label>
    </ligand>
</feature>
<evidence type="ECO:0000313" key="5">
    <source>
        <dbReference type="Proteomes" id="UP000568839"/>
    </source>
</evidence>
<dbReference type="Pfam" id="PF00586">
    <property type="entry name" value="AIRS"/>
    <property type="match status" value="1"/>
</dbReference>
<organism evidence="4 5">
    <name type="scientific">Geomicrobium halophilum</name>
    <dbReference type="NCBI Taxonomy" id="549000"/>
    <lineage>
        <taxon>Bacteria</taxon>
        <taxon>Bacillati</taxon>
        <taxon>Bacillota</taxon>
        <taxon>Bacilli</taxon>
        <taxon>Bacillales</taxon>
        <taxon>Geomicrobium</taxon>
    </lineage>
</organism>
<keyword evidence="1 4" id="KW-0808">Transferase</keyword>
<accession>A0A841Q0I1</accession>
<dbReference type="GO" id="GO:0009228">
    <property type="term" value="P:thiamine biosynthetic process"/>
    <property type="evidence" value="ECO:0007669"/>
    <property type="project" value="UniProtKB-KW"/>
</dbReference>
<reference evidence="4 5" key="1">
    <citation type="submission" date="2020-08" db="EMBL/GenBank/DDBJ databases">
        <title>Genomic Encyclopedia of Type Strains, Phase IV (KMG-IV): sequencing the most valuable type-strain genomes for metagenomic binning, comparative biology and taxonomic classification.</title>
        <authorList>
            <person name="Goeker M."/>
        </authorList>
    </citation>
    <scope>NUCLEOTIDE SEQUENCE [LARGE SCALE GENOMIC DNA]</scope>
    <source>
        <strain evidence="4 5">DSM 21769</strain>
    </source>
</reference>
<evidence type="ECO:0000256" key="1">
    <source>
        <dbReference type="HAMAP-Rule" id="MF_02128"/>
    </source>
</evidence>
<keyword evidence="5" id="KW-1185">Reference proteome</keyword>
<dbReference type="GO" id="GO:0009030">
    <property type="term" value="F:thiamine-phosphate kinase activity"/>
    <property type="evidence" value="ECO:0007669"/>
    <property type="project" value="UniProtKB-UniRule"/>
</dbReference>
<feature type="binding site" evidence="1">
    <location>
        <position position="27"/>
    </location>
    <ligand>
        <name>Mg(2+)</name>
        <dbReference type="ChEBI" id="CHEBI:18420"/>
        <label>3</label>
    </ligand>
</feature>
<name>A0A841Q0I1_9BACL</name>
<dbReference type="PANTHER" id="PTHR30270">
    <property type="entry name" value="THIAMINE-MONOPHOSPHATE KINASE"/>
    <property type="match status" value="1"/>
</dbReference>
<feature type="domain" description="PurM-like C-terminal" evidence="3">
    <location>
        <begin position="151"/>
        <end position="308"/>
    </location>
</feature>
<dbReference type="EMBL" id="JACHHJ010000004">
    <property type="protein sequence ID" value="MBB6451022.1"/>
    <property type="molecule type" value="Genomic_DNA"/>
</dbReference>
<comment type="similarity">
    <text evidence="1">Belongs to the thiamine-monophosphate kinase family.</text>
</comment>
<keyword evidence="1" id="KW-0784">Thiamine biosynthesis</keyword>
<feature type="binding site" evidence="1">
    <location>
        <position position="73"/>
    </location>
    <ligand>
        <name>Mg(2+)</name>
        <dbReference type="ChEBI" id="CHEBI:18420"/>
        <label>4</label>
    </ligand>
</feature>
<dbReference type="PIRSF" id="PIRSF005303">
    <property type="entry name" value="Thiam_monoph_kin"/>
    <property type="match status" value="1"/>
</dbReference>
<proteinExistence type="inferred from homology"/>
<dbReference type="EC" id="2.7.4.16" evidence="1"/>
<feature type="binding site" evidence="1">
    <location>
        <position position="51"/>
    </location>
    <ligand>
        <name>substrate</name>
    </ligand>
</feature>
<feature type="binding site" evidence="1">
    <location>
        <position position="103"/>
    </location>
    <ligand>
        <name>ATP</name>
        <dbReference type="ChEBI" id="CHEBI:30616"/>
    </ligand>
</feature>
<dbReference type="GO" id="GO:0009229">
    <property type="term" value="P:thiamine diphosphate biosynthetic process"/>
    <property type="evidence" value="ECO:0007669"/>
    <property type="project" value="UniProtKB-UniRule"/>
</dbReference>
<dbReference type="SUPFAM" id="SSF55326">
    <property type="entry name" value="PurM N-terminal domain-like"/>
    <property type="match status" value="1"/>
</dbReference>
<comment type="function">
    <text evidence="1">Catalyzes the ATP-dependent phosphorylation of thiamine-monophosphate (TMP) to form thiamine-pyrophosphate (TPP), the active form of vitamin B1.</text>
</comment>
<keyword evidence="1" id="KW-0479">Metal-binding</keyword>
<feature type="binding site" evidence="1">
    <location>
        <position position="323"/>
    </location>
    <ligand>
        <name>substrate</name>
    </ligand>
</feature>
<dbReference type="GO" id="GO:0005524">
    <property type="term" value="F:ATP binding"/>
    <property type="evidence" value="ECO:0007669"/>
    <property type="project" value="UniProtKB-UniRule"/>
</dbReference>
<feature type="binding site" evidence="1">
    <location>
        <position position="267"/>
    </location>
    <ligand>
        <name>substrate</name>
    </ligand>
</feature>
<sequence>MDEFDLIRKIDHLTKDGEDVEVGIGDDAAVVSGFENNRLISCVDTLCEDVHFKRSTLKLTDIGYKALAVNLSDIAAMGGIPRYYLVSLAIPADWDEAEIIEIYRGMNELADRYQVTLIGGDSVTSKGPLTISVTVLGEIEKDHALLRSTSQEGDVVFVSGALGKSSAGLDILFSKGLEGKRSADEEELVFAHQRPCPQVELGRMLMKSGVRIALNDISDGLSAEIWELAEASRARICLEEDKIPVSKEAINIFGKSGALEYALNGGEDFQLVGTVAREHWSAIQLNAYENGITLSAIGTVAGRGSEVLIQKNNEWMPLKRAGYRHQ</sequence>
<feature type="binding site" evidence="1">
    <location>
        <position position="73"/>
    </location>
    <ligand>
        <name>Mg(2+)</name>
        <dbReference type="ChEBI" id="CHEBI:18420"/>
        <label>2</label>
    </ligand>
</feature>
<dbReference type="GO" id="GO:0000287">
    <property type="term" value="F:magnesium ion binding"/>
    <property type="evidence" value="ECO:0007669"/>
    <property type="project" value="UniProtKB-UniRule"/>
</dbReference>
<comment type="caution">
    <text evidence="1">Lacks conserved residue(s) required for the propagation of feature annotation.</text>
</comment>
<keyword evidence="1" id="KW-0547">Nucleotide-binding</keyword>
<gene>
    <name evidence="1" type="primary">thiL</name>
    <name evidence="4" type="ORF">HNR44_003012</name>
</gene>
<comment type="pathway">
    <text evidence="1">Cofactor biosynthesis; thiamine diphosphate biosynthesis; thiamine diphosphate from thiamine phosphate: step 1/1.</text>
</comment>
<evidence type="ECO:0000259" key="2">
    <source>
        <dbReference type="Pfam" id="PF00586"/>
    </source>
</evidence>
<feature type="binding site" evidence="1">
    <location>
        <begin position="120"/>
        <end position="121"/>
    </location>
    <ligand>
        <name>ATP</name>
        <dbReference type="ChEBI" id="CHEBI:30616"/>
    </ligand>
</feature>
<feature type="domain" description="PurM-like N-terminal" evidence="2">
    <location>
        <begin position="25"/>
        <end position="139"/>
    </location>
</feature>
<keyword evidence="1" id="KW-0460">Magnesium</keyword>
<dbReference type="InterPro" id="IPR036921">
    <property type="entry name" value="PurM-like_N_sf"/>
</dbReference>
<dbReference type="RefSeq" id="WP_184405064.1">
    <property type="nucleotide sequence ID" value="NZ_JACHHJ010000004.1"/>
</dbReference>
<evidence type="ECO:0000259" key="3">
    <source>
        <dbReference type="Pfam" id="PF02769"/>
    </source>
</evidence>
<feature type="binding site" evidence="1">
    <location>
        <position position="219"/>
    </location>
    <ligand>
        <name>Mg(2+)</name>
        <dbReference type="ChEBI" id="CHEBI:18420"/>
        <label>5</label>
    </ligand>
</feature>
<protein>
    <recommendedName>
        <fullName evidence="1">Thiamine-monophosphate kinase</fullName>
        <shortName evidence="1">TMP kinase</shortName>
        <shortName evidence="1">Thiamine-phosphate kinase</shortName>
        <ecNumber evidence="1">2.7.4.16</ecNumber>
    </recommendedName>
</protein>
<dbReference type="InterPro" id="IPR036676">
    <property type="entry name" value="PurM-like_C_sf"/>
</dbReference>
<feature type="binding site" evidence="1">
    <location>
        <position position="218"/>
    </location>
    <ligand>
        <name>ATP</name>
        <dbReference type="ChEBI" id="CHEBI:30616"/>
    </ligand>
</feature>
<dbReference type="InterPro" id="IPR006283">
    <property type="entry name" value="ThiL-like"/>
</dbReference>
<dbReference type="InterPro" id="IPR010918">
    <property type="entry name" value="PurM-like_C_dom"/>
</dbReference>
<dbReference type="HAMAP" id="MF_02128">
    <property type="entry name" value="TMP_kinase"/>
    <property type="match status" value="1"/>
</dbReference>
<dbReference type="SUPFAM" id="SSF56042">
    <property type="entry name" value="PurM C-terminal domain-like"/>
    <property type="match status" value="1"/>
</dbReference>
<feature type="binding site" evidence="1">
    <location>
        <position position="44"/>
    </location>
    <ligand>
        <name>Mg(2+)</name>
        <dbReference type="ChEBI" id="CHEBI:18420"/>
        <label>2</label>
    </ligand>
</feature>
<keyword evidence="1 4" id="KW-0418">Kinase</keyword>
<dbReference type="NCBIfam" id="TIGR01379">
    <property type="entry name" value="thiL"/>
    <property type="match status" value="1"/>
</dbReference>
<comment type="catalytic activity">
    <reaction evidence="1">
        <text>thiamine phosphate + ATP = thiamine diphosphate + ADP</text>
        <dbReference type="Rhea" id="RHEA:15913"/>
        <dbReference type="ChEBI" id="CHEBI:30616"/>
        <dbReference type="ChEBI" id="CHEBI:37575"/>
        <dbReference type="ChEBI" id="CHEBI:58937"/>
        <dbReference type="ChEBI" id="CHEBI:456216"/>
        <dbReference type="EC" id="2.7.4.16"/>
    </reaction>
</comment>
<keyword evidence="1" id="KW-0067">ATP-binding</keyword>
<comment type="caution">
    <text evidence="4">The sequence shown here is derived from an EMBL/GenBank/DDBJ whole genome shotgun (WGS) entry which is preliminary data.</text>
</comment>
<dbReference type="Gene3D" id="3.30.1330.10">
    <property type="entry name" value="PurM-like, N-terminal domain"/>
    <property type="match status" value="1"/>
</dbReference>
<dbReference type="InterPro" id="IPR016188">
    <property type="entry name" value="PurM-like_N"/>
</dbReference>
<dbReference type="Proteomes" id="UP000568839">
    <property type="component" value="Unassembled WGS sequence"/>
</dbReference>
<evidence type="ECO:0000313" key="4">
    <source>
        <dbReference type="EMBL" id="MBB6451022.1"/>
    </source>
</evidence>
<feature type="binding site" evidence="1">
    <location>
        <position position="147"/>
    </location>
    <ligand>
        <name>ATP</name>
        <dbReference type="ChEBI" id="CHEBI:30616"/>
    </ligand>
</feature>
<dbReference type="CDD" id="cd02194">
    <property type="entry name" value="ThiL"/>
    <property type="match status" value="1"/>
</dbReference>
<dbReference type="PANTHER" id="PTHR30270:SF0">
    <property type="entry name" value="THIAMINE-MONOPHOSPHATE KINASE"/>
    <property type="match status" value="1"/>
</dbReference>
<dbReference type="Pfam" id="PF02769">
    <property type="entry name" value="AIRS_C"/>
    <property type="match status" value="1"/>
</dbReference>